<feature type="signal peptide" evidence="1">
    <location>
        <begin position="1"/>
        <end position="17"/>
    </location>
</feature>
<dbReference type="AlphaFoldDB" id="A0A8H4NBE9"/>
<comment type="caution">
    <text evidence="2">The sequence shown here is derived from an EMBL/GenBank/DDBJ whole genome shotgun (WGS) entry which is preliminary data.</text>
</comment>
<dbReference type="EMBL" id="WWBZ02000002">
    <property type="protein sequence ID" value="KAF4312836.1"/>
    <property type="molecule type" value="Genomic_DNA"/>
</dbReference>
<dbReference type="Proteomes" id="UP000572817">
    <property type="component" value="Unassembled WGS sequence"/>
</dbReference>
<accession>A0A8H4NBE9</accession>
<evidence type="ECO:0000256" key="1">
    <source>
        <dbReference type="SAM" id="SignalP"/>
    </source>
</evidence>
<name>A0A8H4NBE9_9PEZI</name>
<sequence>MHLQSLLLSCFVGAATSSPFSHESFLDRRNETSANCVGVNAISPDCASNEAGHYRDFFYVGGRYVNTSSGHLMYDQMYVEKLTPIAGVTKANPVVFFHAIAGTTWLNTPDNRKGFASYFIDQGYQVYVIEQTSVGRGTENDFTNFPLIAGGAAENSEKGYTAPERLNAYPQSQNHTQWPGNGTLGDPIFDAFQSTFLPRTSNQTAQELSMRRAGCALLRLLARPSFLVTHSIGALYGTLLSNDCPGLVAGNVALEPGNIPFQNYYGNATDPVGRTAARPYGLATTPLGYEPPVASADELATRTVGVDARARRSCVMQAEPARRLPNVARVPYVAVMGEASPHATYDHCTVAYLRQVGVVDAELMALADKGIHGNGHFLHMELNNLEIAAAVEEWMRGKAEKV</sequence>
<dbReference type="PANTHER" id="PTHR43194">
    <property type="entry name" value="HYDROLASE ALPHA/BETA FOLD FAMILY"/>
    <property type="match status" value="1"/>
</dbReference>
<keyword evidence="1" id="KW-0732">Signal</keyword>
<organism evidence="2 3">
    <name type="scientific">Botryosphaeria dothidea</name>
    <dbReference type="NCBI Taxonomy" id="55169"/>
    <lineage>
        <taxon>Eukaryota</taxon>
        <taxon>Fungi</taxon>
        <taxon>Dikarya</taxon>
        <taxon>Ascomycota</taxon>
        <taxon>Pezizomycotina</taxon>
        <taxon>Dothideomycetes</taxon>
        <taxon>Dothideomycetes incertae sedis</taxon>
        <taxon>Botryosphaeriales</taxon>
        <taxon>Botryosphaeriaceae</taxon>
        <taxon>Botryosphaeria</taxon>
    </lineage>
</organism>
<feature type="chain" id="PRO_5034884026" description="AB hydrolase-1 domain-containing protein" evidence="1">
    <location>
        <begin position="18"/>
        <end position="402"/>
    </location>
</feature>
<evidence type="ECO:0008006" key="4">
    <source>
        <dbReference type="Google" id="ProtNLM"/>
    </source>
</evidence>
<keyword evidence="3" id="KW-1185">Reference proteome</keyword>
<dbReference type="SUPFAM" id="SSF53474">
    <property type="entry name" value="alpha/beta-Hydrolases"/>
    <property type="match status" value="1"/>
</dbReference>
<dbReference type="Gene3D" id="3.40.50.1820">
    <property type="entry name" value="alpha/beta hydrolase"/>
    <property type="match status" value="1"/>
</dbReference>
<protein>
    <recommendedName>
        <fullName evidence="4">AB hydrolase-1 domain-containing protein</fullName>
    </recommendedName>
</protein>
<dbReference type="PANTHER" id="PTHR43194:SF4">
    <property type="entry name" value="AB HYDROLASE-1 DOMAIN-CONTAINING PROTEIN"/>
    <property type="match status" value="1"/>
</dbReference>
<evidence type="ECO:0000313" key="2">
    <source>
        <dbReference type="EMBL" id="KAF4312836.1"/>
    </source>
</evidence>
<dbReference type="InterPro" id="IPR050228">
    <property type="entry name" value="Carboxylesterase_BioH"/>
</dbReference>
<dbReference type="InterPro" id="IPR029058">
    <property type="entry name" value="AB_hydrolase_fold"/>
</dbReference>
<dbReference type="CDD" id="cd12809">
    <property type="entry name" value="Esterase_713_like-2"/>
    <property type="match status" value="1"/>
</dbReference>
<reference evidence="2" key="1">
    <citation type="submission" date="2020-04" db="EMBL/GenBank/DDBJ databases">
        <title>Genome Assembly and Annotation of Botryosphaeria dothidea sdau 11-99, a Latent Pathogen of Apple Fruit Ring Rot in China.</title>
        <authorList>
            <person name="Yu C."/>
            <person name="Diao Y."/>
            <person name="Lu Q."/>
            <person name="Zhao J."/>
            <person name="Cui S."/>
            <person name="Peng C."/>
            <person name="He B."/>
            <person name="Liu H."/>
        </authorList>
    </citation>
    <scope>NUCLEOTIDE SEQUENCE [LARGE SCALE GENOMIC DNA]</scope>
    <source>
        <strain evidence="2">Sdau11-99</strain>
    </source>
</reference>
<proteinExistence type="predicted"/>
<evidence type="ECO:0000313" key="3">
    <source>
        <dbReference type="Proteomes" id="UP000572817"/>
    </source>
</evidence>
<gene>
    <name evidence="2" type="ORF">GTA08_BOTSDO11924</name>
</gene>
<dbReference type="OrthoDB" id="9978720at2759"/>